<evidence type="ECO:0000313" key="2">
    <source>
        <dbReference type="Proteomes" id="UP000007875"/>
    </source>
</evidence>
<name>H2Z6N3_CIOSA</name>
<dbReference type="HOGENOM" id="CLU_1543494_0_0_1"/>
<reference evidence="1" key="2">
    <citation type="submission" date="2025-08" db="UniProtKB">
        <authorList>
            <consortium name="Ensembl"/>
        </authorList>
    </citation>
    <scope>IDENTIFICATION</scope>
</reference>
<evidence type="ECO:0000313" key="1">
    <source>
        <dbReference type="Ensembl" id="ENSCSAVP00000013245.1"/>
    </source>
</evidence>
<proteinExistence type="predicted"/>
<reference evidence="1" key="3">
    <citation type="submission" date="2025-09" db="UniProtKB">
        <authorList>
            <consortium name="Ensembl"/>
        </authorList>
    </citation>
    <scope>IDENTIFICATION</scope>
</reference>
<organism evidence="1 2">
    <name type="scientific">Ciona savignyi</name>
    <name type="common">Pacific transparent sea squirt</name>
    <dbReference type="NCBI Taxonomy" id="51511"/>
    <lineage>
        <taxon>Eukaryota</taxon>
        <taxon>Metazoa</taxon>
        <taxon>Chordata</taxon>
        <taxon>Tunicata</taxon>
        <taxon>Ascidiacea</taxon>
        <taxon>Phlebobranchia</taxon>
        <taxon>Cionidae</taxon>
        <taxon>Ciona</taxon>
    </lineage>
</organism>
<sequence>QFPRVHASNPGGSFSVLLSSPGTTPCSESSLASYITSAPSAESCELRDTPSPLSSVGSLENSSAGLSFAQCYVTHKNIPLGRNWKPSHDPQWRHYLLRIQMKRKLIPTTSLLPPTSLPLGMTFALHLTNWGQLGKERSREKRGKGKGGRNCFSLAQQVNSTNKRRLLALTNNSE</sequence>
<accession>H2Z6N3</accession>
<dbReference type="Proteomes" id="UP000007875">
    <property type="component" value="Unassembled WGS sequence"/>
</dbReference>
<keyword evidence="2" id="KW-1185">Reference proteome</keyword>
<dbReference type="AlphaFoldDB" id="H2Z6N3"/>
<dbReference type="GeneTree" id="ENSGT00390000001731"/>
<protein>
    <submittedName>
        <fullName evidence="1">Uncharacterized protein</fullName>
    </submittedName>
</protein>
<reference evidence="2" key="1">
    <citation type="submission" date="2003-08" db="EMBL/GenBank/DDBJ databases">
        <authorList>
            <person name="Birren B."/>
            <person name="Nusbaum C."/>
            <person name="Abebe A."/>
            <person name="Abouelleil A."/>
            <person name="Adekoya E."/>
            <person name="Ait-zahra M."/>
            <person name="Allen N."/>
            <person name="Allen T."/>
            <person name="An P."/>
            <person name="Anderson M."/>
            <person name="Anderson S."/>
            <person name="Arachchi H."/>
            <person name="Armbruster J."/>
            <person name="Bachantsang P."/>
            <person name="Baldwin J."/>
            <person name="Barry A."/>
            <person name="Bayul T."/>
            <person name="Blitshsteyn B."/>
            <person name="Bloom T."/>
            <person name="Blye J."/>
            <person name="Boguslavskiy L."/>
            <person name="Borowsky M."/>
            <person name="Boukhgalter B."/>
            <person name="Brunache A."/>
            <person name="Butler J."/>
            <person name="Calixte N."/>
            <person name="Calvo S."/>
            <person name="Camarata J."/>
            <person name="Campo K."/>
            <person name="Chang J."/>
            <person name="Cheshatsang Y."/>
            <person name="Citroen M."/>
            <person name="Collymore A."/>
            <person name="Considine T."/>
            <person name="Cook A."/>
            <person name="Cooke P."/>
            <person name="Corum B."/>
            <person name="Cuomo C."/>
            <person name="David R."/>
            <person name="Dawoe T."/>
            <person name="Degray S."/>
            <person name="Dodge S."/>
            <person name="Dooley K."/>
            <person name="Dorje P."/>
            <person name="Dorjee K."/>
            <person name="Dorris L."/>
            <person name="Duffey N."/>
            <person name="Dupes A."/>
            <person name="Elkins T."/>
            <person name="Engels R."/>
            <person name="Erickson J."/>
            <person name="Farina A."/>
            <person name="Faro S."/>
            <person name="Ferreira P."/>
            <person name="Fischer H."/>
            <person name="Fitzgerald M."/>
            <person name="Foley K."/>
            <person name="Gage D."/>
            <person name="Galagan J."/>
            <person name="Gearin G."/>
            <person name="Gnerre S."/>
            <person name="Gnirke A."/>
            <person name="Goyette A."/>
            <person name="Graham J."/>
            <person name="Grandbois E."/>
            <person name="Gyaltsen K."/>
            <person name="Hafez N."/>
            <person name="Hagopian D."/>
            <person name="Hagos B."/>
            <person name="Hall J."/>
            <person name="Hatcher B."/>
            <person name="Heller A."/>
            <person name="Higgins H."/>
            <person name="Honan T."/>
            <person name="Horn A."/>
            <person name="Houde N."/>
            <person name="Hughes L."/>
            <person name="Hulme W."/>
            <person name="Husby E."/>
            <person name="Iliev I."/>
            <person name="Jaffe D."/>
            <person name="Jones C."/>
            <person name="Kamal M."/>
            <person name="Kamat A."/>
            <person name="Kamvysselis M."/>
            <person name="Karlsson E."/>
            <person name="Kells C."/>
            <person name="Kieu A."/>
            <person name="Kisner P."/>
            <person name="Kodira C."/>
            <person name="Kulbokas E."/>
            <person name="Labutti K."/>
            <person name="Lama D."/>
            <person name="Landers T."/>
            <person name="Leger J."/>
            <person name="Levine S."/>
            <person name="Lewis D."/>
            <person name="Lewis T."/>
            <person name="Lindblad-toh K."/>
            <person name="Liu X."/>
            <person name="Lokyitsang T."/>
            <person name="Lokyitsang Y."/>
            <person name="Lucien O."/>
            <person name="Lui A."/>
            <person name="Ma L.J."/>
            <person name="Mabbitt R."/>
            <person name="Macdonald J."/>
            <person name="Maclean C."/>
            <person name="Major J."/>
            <person name="Manning J."/>
            <person name="Marabella R."/>
            <person name="Maru K."/>
            <person name="Matthews C."/>
            <person name="Mauceli E."/>
            <person name="Mccarthy M."/>
            <person name="Mcdonough S."/>
            <person name="Mcghee T."/>
            <person name="Meldrim J."/>
            <person name="Meneus L."/>
            <person name="Mesirov J."/>
            <person name="Mihalev A."/>
            <person name="Mihova T."/>
            <person name="Mikkelsen T."/>
            <person name="Mlenga V."/>
            <person name="Moru K."/>
            <person name="Mozes J."/>
            <person name="Mulrain L."/>
            <person name="Munson G."/>
            <person name="Naylor J."/>
            <person name="Newes C."/>
            <person name="Nguyen C."/>
            <person name="Nguyen N."/>
            <person name="Nguyen T."/>
            <person name="Nicol R."/>
            <person name="Nielsen C."/>
            <person name="Nizzari M."/>
            <person name="Norbu C."/>
            <person name="Norbu N."/>
            <person name="O'donnell P."/>
            <person name="Okoawo O."/>
            <person name="O'leary S."/>
            <person name="Omotosho B."/>
            <person name="O'neill K."/>
            <person name="Osman S."/>
            <person name="Parker S."/>
            <person name="Perrin D."/>
            <person name="Phunkhang P."/>
            <person name="Piqani B."/>
            <person name="Purcell S."/>
            <person name="Rachupka T."/>
            <person name="Ramasamy U."/>
            <person name="Rameau R."/>
            <person name="Ray V."/>
            <person name="Raymond C."/>
            <person name="Retta R."/>
            <person name="Richardson S."/>
            <person name="Rise C."/>
            <person name="Rodriguez J."/>
            <person name="Rogers J."/>
            <person name="Rogov P."/>
            <person name="Rutman M."/>
            <person name="Schupbach R."/>
            <person name="Seaman C."/>
            <person name="Settipalli S."/>
            <person name="Sharpe T."/>
            <person name="Sheridan J."/>
            <person name="Sherpa N."/>
            <person name="Shi J."/>
            <person name="Smirnov S."/>
            <person name="Smith C."/>
            <person name="Sougnez C."/>
            <person name="Spencer B."/>
            <person name="Stalker J."/>
            <person name="Stange-thomann N."/>
            <person name="Stavropoulos S."/>
            <person name="Stetson K."/>
            <person name="Stone C."/>
            <person name="Stone S."/>
            <person name="Stubbs M."/>
            <person name="Talamas J."/>
            <person name="Tchuinga P."/>
            <person name="Tenzing P."/>
            <person name="Tesfaye S."/>
            <person name="Theodore J."/>
            <person name="Thoulutsang Y."/>
            <person name="Topham K."/>
            <person name="Towey S."/>
            <person name="Tsamla T."/>
            <person name="Tsomo N."/>
            <person name="Vallee D."/>
            <person name="Vassiliev H."/>
            <person name="Venkataraman V."/>
            <person name="Vinson J."/>
            <person name="Vo A."/>
            <person name="Wade C."/>
            <person name="Wang S."/>
            <person name="Wangchuk T."/>
            <person name="Wangdi T."/>
            <person name="Whittaker C."/>
            <person name="Wilkinson J."/>
            <person name="Wu Y."/>
            <person name="Wyman D."/>
            <person name="Yadav S."/>
            <person name="Yang S."/>
            <person name="Yang X."/>
            <person name="Yeager S."/>
            <person name="Yee E."/>
            <person name="Young G."/>
            <person name="Zainoun J."/>
            <person name="Zembeck L."/>
            <person name="Zimmer A."/>
            <person name="Zody M."/>
            <person name="Lander E."/>
        </authorList>
    </citation>
    <scope>NUCLEOTIDE SEQUENCE [LARGE SCALE GENOMIC DNA]</scope>
</reference>
<dbReference type="Ensembl" id="ENSCSAVT00000013395.1">
    <property type="protein sequence ID" value="ENSCSAVP00000013245.1"/>
    <property type="gene ID" value="ENSCSAVG00000007777.1"/>
</dbReference>